<dbReference type="InterPro" id="IPR023635">
    <property type="entry name" value="Peptide_deformylase"/>
</dbReference>
<evidence type="ECO:0000313" key="4">
    <source>
        <dbReference type="Proteomes" id="UP000823631"/>
    </source>
</evidence>
<evidence type="ECO:0000256" key="1">
    <source>
        <dbReference type="ARBA" id="ARBA00010759"/>
    </source>
</evidence>
<comment type="catalytic activity">
    <reaction evidence="2">
        <text>N-terminal N-formyl-L-methionyl-[peptide] + H2O = N-terminal L-methionyl-[peptide] + formate</text>
        <dbReference type="Rhea" id="RHEA:24420"/>
        <dbReference type="Rhea" id="RHEA-COMP:10639"/>
        <dbReference type="Rhea" id="RHEA-COMP:10640"/>
        <dbReference type="ChEBI" id="CHEBI:15377"/>
        <dbReference type="ChEBI" id="CHEBI:15740"/>
        <dbReference type="ChEBI" id="CHEBI:49298"/>
        <dbReference type="ChEBI" id="CHEBI:64731"/>
        <dbReference type="EC" id="3.5.1.88"/>
    </reaction>
</comment>
<proteinExistence type="inferred from homology"/>
<dbReference type="GO" id="GO:0042586">
    <property type="term" value="F:peptide deformylase activity"/>
    <property type="evidence" value="ECO:0007669"/>
    <property type="project" value="UniProtKB-UniRule"/>
</dbReference>
<comment type="caution">
    <text evidence="3">The sequence shown here is derived from an EMBL/GenBank/DDBJ whole genome shotgun (WGS) entry which is preliminary data.</text>
</comment>
<dbReference type="Pfam" id="PF01327">
    <property type="entry name" value="Pep_deformylase"/>
    <property type="match status" value="1"/>
</dbReference>
<feature type="binding site" evidence="2">
    <location>
        <position position="97"/>
    </location>
    <ligand>
        <name>Fe cation</name>
        <dbReference type="ChEBI" id="CHEBI:24875"/>
    </ligand>
</feature>
<dbReference type="EC" id="3.5.1.88" evidence="2"/>
<feature type="binding site" evidence="2">
    <location>
        <position position="139"/>
    </location>
    <ligand>
        <name>Fe cation</name>
        <dbReference type="ChEBI" id="CHEBI:24875"/>
    </ligand>
</feature>
<dbReference type="PRINTS" id="PR01576">
    <property type="entry name" value="PDEFORMYLASE"/>
</dbReference>
<protein>
    <recommendedName>
        <fullName evidence="2">Peptide deformylase</fullName>
        <shortName evidence="2">PDF</shortName>
        <ecNumber evidence="2">3.5.1.88</ecNumber>
    </recommendedName>
    <alternativeName>
        <fullName evidence="2">Polypeptide deformylase</fullName>
    </alternativeName>
</protein>
<dbReference type="PIRSF" id="PIRSF004749">
    <property type="entry name" value="Pep_def"/>
    <property type="match status" value="1"/>
</dbReference>
<dbReference type="GO" id="GO:0046872">
    <property type="term" value="F:metal ion binding"/>
    <property type="evidence" value="ECO:0007669"/>
    <property type="project" value="UniProtKB-KW"/>
</dbReference>
<dbReference type="InterPro" id="IPR036821">
    <property type="entry name" value="Peptide_deformylase_sf"/>
</dbReference>
<keyword evidence="2" id="KW-0479">Metal-binding</keyword>
<reference evidence="3" key="2">
    <citation type="journal article" date="2021" name="PeerJ">
        <title>Extensive microbial diversity within the chicken gut microbiome revealed by metagenomics and culture.</title>
        <authorList>
            <person name="Gilroy R."/>
            <person name="Ravi A."/>
            <person name="Getino M."/>
            <person name="Pursley I."/>
            <person name="Horton D.L."/>
            <person name="Alikhan N.F."/>
            <person name="Baker D."/>
            <person name="Gharbi K."/>
            <person name="Hall N."/>
            <person name="Watson M."/>
            <person name="Adriaenssens E.M."/>
            <person name="Foster-Nyarko E."/>
            <person name="Jarju S."/>
            <person name="Secka A."/>
            <person name="Antonio M."/>
            <person name="Oren A."/>
            <person name="Chaudhuri R.R."/>
            <person name="La Ragione R."/>
            <person name="Hildebrand F."/>
            <person name="Pallen M.J."/>
        </authorList>
    </citation>
    <scope>NUCLEOTIDE SEQUENCE</scope>
    <source>
        <strain evidence="3">17213</strain>
    </source>
</reference>
<dbReference type="AlphaFoldDB" id="A0A9D9DBV2"/>
<dbReference type="CDD" id="cd00487">
    <property type="entry name" value="Pep_deformylase"/>
    <property type="match status" value="1"/>
</dbReference>
<dbReference type="NCBIfam" id="NF001159">
    <property type="entry name" value="PRK00150.1-3"/>
    <property type="match status" value="1"/>
</dbReference>
<feature type="active site" evidence="2">
    <location>
        <position position="140"/>
    </location>
</feature>
<dbReference type="EMBL" id="JADINH010000089">
    <property type="protein sequence ID" value="MBO8415559.1"/>
    <property type="molecule type" value="Genomic_DNA"/>
</dbReference>
<accession>A0A9D9DBV2</accession>
<dbReference type="Gene3D" id="3.90.45.10">
    <property type="entry name" value="Peptide deformylase"/>
    <property type="match status" value="1"/>
</dbReference>
<name>A0A9D9DBV2_9GAMM</name>
<gene>
    <name evidence="2" type="primary">def</name>
    <name evidence="3" type="ORF">IAB19_04155</name>
</gene>
<dbReference type="SUPFAM" id="SSF56420">
    <property type="entry name" value="Peptide deformylase"/>
    <property type="match status" value="1"/>
</dbReference>
<keyword evidence="2" id="KW-0648">Protein biosynthesis</keyword>
<evidence type="ECO:0000313" key="3">
    <source>
        <dbReference type="EMBL" id="MBO8415559.1"/>
    </source>
</evidence>
<evidence type="ECO:0000256" key="2">
    <source>
        <dbReference type="HAMAP-Rule" id="MF_00163"/>
    </source>
</evidence>
<keyword evidence="2 3" id="KW-0378">Hydrolase</keyword>
<comment type="cofactor">
    <cofactor evidence="2">
        <name>Fe(2+)</name>
        <dbReference type="ChEBI" id="CHEBI:29033"/>
    </cofactor>
    <text evidence="2">Binds 1 Fe(2+) ion.</text>
</comment>
<dbReference type="PANTHER" id="PTHR10458:SF22">
    <property type="entry name" value="PEPTIDE DEFORMYLASE"/>
    <property type="match status" value="1"/>
</dbReference>
<feature type="binding site" evidence="2">
    <location>
        <position position="143"/>
    </location>
    <ligand>
        <name>Fe cation</name>
        <dbReference type="ChEBI" id="CHEBI:24875"/>
    </ligand>
</feature>
<dbReference type="NCBIfam" id="TIGR00079">
    <property type="entry name" value="pept_deformyl"/>
    <property type="match status" value="1"/>
</dbReference>
<sequence length="179" mass="19949">MAILKVVHFPDDRLRCKCRPVEVIDDKIKTLAADMFETMYHDEGIGLAAPQVGLKIRMVVIDIPGDDGEQGKPENQVVLINPEITAREGEVLSTEGCLSVPEYNAEITRSEKVQVKALNLNGEEVTYDAGGLFAICLQHEIEHLDGTLFIDHLSALKRGMLLKKYTKLKKEAKRSGVEY</sequence>
<comment type="function">
    <text evidence="2">Removes the formyl group from the N-terminal Met of newly synthesized proteins. Requires at least a dipeptide for an efficient rate of reaction. N-terminal L-methionine is a prerequisite for activity but the enzyme has broad specificity at other positions.</text>
</comment>
<keyword evidence="2" id="KW-0408">Iron</keyword>
<dbReference type="HAMAP" id="MF_00163">
    <property type="entry name" value="Pep_deformylase"/>
    <property type="match status" value="1"/>
</dbReference>
<comment type="similarity">
    <text evidence="1 2">Belongs to the polypeptide deformylase family.</text>
</comment>
<reference evidence="3" key="1">
    <citation type="submission" date="2020-10" db="EMBL/GenBank/DDBJ databases">
        <authorList>
            <person name="Gilroy R."/>
        </authorList>
    </citation>
    <scope>NUCLEOTIDE SEQUENCE</scope>
    <source>
        <strain evidence="3">17213</strain>
    </source>
</reference>
<organism evidence="3 4">
    <name type="scientific">Candidatus Avisuccinivibrio stercorigallinarum</name>
    <dbReference type="NCBI Taxonomy" id="2840704"/>
    <lineage>
        <taxon>Bacteria</taxon>
        <taxon>Pseudomonadati</taxon>
        <taxon>Pseudomonadota</taxon>
        <taxon>Gammaproteobacteria</taxon>
        <taxon>Aeromonadales</taxon>
        <taxon>Succinivibrionaceae</taxon>
        <taxon>Succinivibrionaceae incertae sedis</taxon>
        <taxon>Candidatus Avisuccinivibrio</taxon>
    </lineage>
</organism>
<dbReference type="Proteomes" id="UP000823631">
    <property type="component" value="Unassembled WGS sequence"/>
</dbReference>
<dbReference type="PANTHER" id="PTHR10458">
    <property type="entry name" value="PEPTIDE DEFORMYLASE"/>
    <property type="match status" value="1"/>
</dbReference>
<dbReference type="GO" id="GO:0006412">
    <property type="term" value="P:translation"/>
    <property type="evidence" value="ECO:0007669"/>
    <property type="project" value="UniProtKB-UniRule"/>
</dbReference>